<evidence type="ECO:0000256" key="1">
    <source>
        <dbReference type="SAM" id="Phobius"/>
    </source>
</evidence>
<protein>
    <submittedName>
        <fullName evidence="2">Uncharacterized protein</fullName>
    </submittedName>
</protein>
<evidence type="ECO:0000313" key="3">
    <source>
        <dbReference type="Proteomes" id="UP000244932"/>
    </source>
</evidence>
<reference evidence="2 3" key="1">
    <citation type="submission" date="2018-03" db="EMBL/GenBank/DDBJ databases">
        <authorList>
            <person name="Keele B.F."/>
        </authorList>
    </citation>
    <scope>NUCLEOTIDE SEQUENCE [LARGE SCALE GENOMIC DNA]</scope>
    <source>
        <strain evidence="2 3">CeCT 8812</strain>
    </source>
</reference>
<dbReference type="AlphaFoldDB" id="A0A2R8AEG4"/>
<sequence>MQSKTTRRIAGVVLIVIVAMVAFNAFGATL</sequence>
<keyword evidence="1" id="KW-0472">Membrane</keyword>
<accession>A0A2R8AEG4</accession>
<keyword evidence="1" id="KW-0812">Transmembrane</keyword>
<keyword evidence="1" id="KW-1133">Transmembrane helix</keyword>
<name>A0A2R8AEG4_9RHOB</name>
<dbReference type="EMBL" id="OMKW01000004">
    <property type="protein sequence ID" value="SPF30602.1"/>
    <property type="molecule type" value="Genomic_DNA"/>
</dbReference>
<gene>
    <name evidence="2" type="ORF">POI8812_02942</name>
</gene>
<proteinExistence type="predicted"/>
<evidence type="ECO:0000313" key="2">
    <source>
        <dbReference type="EMBL" id="SPF30602.1"/>
    </source>
</evidence>
<dbReference type="Proteomes" id="UP000244932">
    <property type="component" value="Unassembled WGS sequence"/>
</dbReference>
<organism evidence="2 3">
    <name type="scientific">Pontivivens insulae</name>
    <dbReference type="NCBI Taxonomy" id="1639689"/>
    <lineage>
        <taxon>Bacteria</taxon>
        <taxon>Pseudomonadati</taxon>
        <taxon>Pseudomonadota</taxon>
        <taxon>Alphaproteobacteria</taxon>
        <taxon>Rhodobacterales</taxon>
        <taxon>Paracoccaceae</taxon>
        <taxon>Pontivivens</taxon>
    </lineage>
</organism>
<feature type="transmembrane region" description="Helical" evidence="1">
    <location>
        <begin position="9"/>
        <end position="28"/>
    </location>
</feature>
<keyword evidence="3" id="KW-1185">Reference proteome</keyword>